<dbReference type="KEGG" id="nli:G3M70_03660"/>
<name>A0A7T0BUG8_9BACT</name>
<dbReference type="Proteomes" id="UP000594688">
    <property type="component" value="Chromosome"/>
</dbReference>
<evidence type="ECO:0000313" key="2">
    <source>
        <dbReference type="Proteomes" id="UP000594688"/>
    </source>
</evidence>
<gene>
    <name evidence="1" type="ORF">G3M70_03660</name>
</gene>
<organism evidence="1 2">
    <name type="scientific">Candidatus Nitronauta litoralis</name>
    <dbReference type="NCBI Taxonomy" id="2705533"/>
    <lineage>
        <taxon>Bacteria</taxon>
        <taxon>Pseudomonadati</taxon>
        <taxon>Nitrospinota/Tectimicrobiota group</taxon>
        <taxon>Nitrospinota</taxon>
        <taxon>Nitrospinia</taxon>
        <taxon>Nitrospinales</taxon>
        <taxon>Nitrospinaceae</taxon>
        <taxon>Candidatus Nitronauta</taxon>
    </lineage>
</organism>
<dbReference type="EMBL" id="CP048685">
    <property type="protein sequence ID" value="QPJ61032.1"/>
    <property type="molecule type" value="Genomic_DNA"/>
</dbReference>
<evidence type="ECO:0000313" key="1">
    <source>
        <dbReference type="EMBL" id="QPJ61032.1"/>
    </source>
</evidence>
<dbReference type="AlphaFoldDB" id="A0A7T0BUG8"/>
<proteinExistence type="predicted"/>
<accession>A0A7T0BUG8</accession>
<protein>
    <submittedName>
        <fullName evidence="1">Uncharacterized protein</fullName>
    </submittedName>
</protein>
<sequence>MLYEVRIKEPNGSLKKVLPSQSLSKNFWQNFNDSENRISLISTGQKSVPKWVKKNLDLLYPETFEINYY</sequence>
<reference evidence="1 2" key="1">
    <citation type="submission" date="2020-02" db="EMBL/GenBank/DDBJ databases">
        <title>Genomic and physiological characterization of two novel Nitrospinaceae genera.</title>
        <authorList>
            <person name="Mueller A.J."/>
            <person name="Jung M.-Y."/>
            <person name="Strachan C.R."/>
            <person name="Herbold C.W."/>
            <person name="Kirkegaard R.H."/>
            <person name="Daims H."/>
        </authorList>
    </citation>
    <scope>NUCLEOTIDE SEQUENCE [LARGE SCALE GENOMIC DNA]</scope>
    <source>
        <strain evidence="1">EB</strain>
    </source>
</reference>